<evidence type="ECO:0000313" key="1">
    <source>
        <dbReference type="EMBL" id="KAF7275536.1"/>
    </source>
</evidence>
<dbReference type="Proteomes" id="UP000625711">
    <property type="component" value="Unassembled WGS sequence"/>
</dbReference>
<reference evidence="1" key="1">
    <citation type="submission" date="2020-08" db="EMBL/GenBank/DDBJ databases">
        <title>Genome sequencing and assembly of the red palm weevil Rhynchophorus ferrugineus.</title>
        <authorList>
            <person name="Dias G.B."/>
            <person name="Bergman C.M."/>
            <person name="Manee M."/>
        </authorList>
    </citation>
    <scope>NUCLEOTIDE SEQUENCE</scope>
    <source>
        <strain evidence="1">AA-2017</strain>
        <tissue evidence="1">Whole larva</tissue>
    </source>
</reference>
<keyword evidence="2" id="KW-1185">Reference proteome</keyword>
<gene>
    <name evidence="1" type="ORF">GWI33_011619</name>
</gene>
<dbReference type="AlphaFoldDB" id="A0A834MBF7"/>
<organism evidence="1 2">
    <name type="scientific">Rhynchophorus ferrugineus</name>
    <name type="common">Red palm weevil</name>
    <name type="synonym">Curculio ferrugineus</name>
    <dbReference type="NCBI Taxonomy" id="354439"/>
    <lineage>
        <taxon>Eukaryota</taxon>
        <taxon>Metazoa</taxon>
        <taxon>Ecdysozoa</taxon>
        <taxon>Arthropoda</taxon>
        <taxon>Hexapoda</taxon>
        <taxon>Insecta</taxon>
        <taxon>Pterygota</taxon>
        <taxon>Neoptera</taxon>
        <taxon>Endopterygota</taxon>
        <taxon>Coleoptera</taxon>
        <taxon>Polyphaga</taxon>
        <taxon>Cucujiformia</taxon>
        <taxon>Curculionidae</taxon>
        <taxon>Dryophthorinae</taxon>
        <taxon>Rhynchophorus</taxon>
    </lineage>
</organism>
<dbReference type="EMBL" id="JAACXV010009999">
    <property type="protein sequence ID" value="KAF7275536.1"/>
    <property type="molecule type" value="Genomic_DNA"/>
</dbReference>
<comment type="caution">
    <text evidence="1">The sequence shown here is derived from an EMBL/GenBank/DDBJ whole genome shotgun (WGS) entry which is preliminary data.</text>
</comment>
<protein>
    <submittedName>
        <fullName evidence="1">Uncharacterized protein</fullName>
    </submittedName>
</protein>
<dbReference type="OrthoDB" id="6738692at2759"/>
<proteinExistence type="predicted"/>
<sequence>MTDDEPMFYNAWINIMNAVDKPRRLLCSWHVIKDWNIQGRNKIKSLEIRNAMKSRMSLIMQETNEETFMNLKDSYFKELEGEGEDVFLKYLQSYYFQNKERIMMWAHCYRVNAGINTNVAIESLNKLLKYDELKGHCNIRVEKLLDVLEEIVNEKVWKTIINTERPNFSSYQQRATMQGHKQAEEITYQIELLGCDEICDEDCRVVIFEQASECDAGPTYEDEDYKDFVMDESSSNNFACKEQLIDVMDNHLNDQIENNLGVSNVAKSHETEEEKCTTRVEEVINNSNACARLNPDKRKKYFDDFDQVTARHLMNRRKIELD</sequence>
<evidence type="ECO:0000313" key="2">
    <source>
        <dbReference type="Proteomes" id="UP000625711"/>
    </source>
</evidence>
<name>A0A834MBF7_RHYFE</name>
<accession>A0A834MBF7</accession>